<dbReference type="EMBL" id="JAVRRF010000056">
    <property type="protein sequence ID" value="KAK5048459.1"/>
    <property type="molecule type" value="Genomic_DNA"/>
</dbReference>
<dbReference type="Proteomes" id="UP001345691">
    <property type="component" value="Unassembled WGS sequence"/>
</dbReference>
<organism evidence="1 2">
    <name type="scientific">Exophiala sideris</name>
    <dbReference type="NCBI Taxonomy" id="1016849"/>
    <lineage>
        <taxon>Eukaryota</taxon>
        <taxon>Fungi</taxon>
        <taxon>Dikarya</taxon>
        <taxon>Ascomycota</taxon>
        <taxon>Pezizomycotina</taxon>
        <taxon>Eurotiomycetes</taxon>
        <taxon>Chaetothyriomycetidae</taxon>
        <taxon>Chaetothyriales</taxon>
        <taxon>Herpotrichiellaceae</taxon>
        <taxon>Exophiala</taxon>
    </lineage>
</organism>
<name>A0ABR0IV53_9EURO</name>
<comment type="caution">
    <text evidence="1">The sequence shown here is derived from an EMBL/GenBank/DDBJ whole genome shotgun (WGS) entry which is preliminary data.</text>
</comment>
<keyword evidence="2" id="KW-1185">Reference proteome</keyword>
<gene>
    <name evidence="1" type="ORF">LTR69_011349</name>
</gene>
<protein>
    <submittedName>
        <fullName evidence="1">Uncharacterized protein</fullName>
    </submittedName>
</protein>
<accession>A0ABR0IV53</accession>
<evidence type="ECO:0000313" key="2">
    <source>
        <dbReference type="Proteomes" id="UP001345691"/>
    </source>
</evidence>
<reference evidence="1 2" key="1">
    <citation type="submission" date="2023-08" db="EMBL/GenBank/DDBJ databases">
        <title>Black Yeasts Isolated from many extreme environments.</title>
        <authorList>
            <person name="Coleine C."/>
            <person name="Stajich J.E."/>
            <person name="Selbmann L."/>
        </authorList>
    </citation>
    <scope>NUCLEOTIDE SEQUENCE [LARGE SCALE GENOMIC DNA]</scope>
    <source>
        <strain evidence="1 2">CCFEE 6328</strain>
    </source>
</reference>
<proteinExistence type="predicted"/>
<evidence type="ECO:0000313" key="1">
    <source>
        <dbReference type="EMBL" id="KAK5048459.1"/>
    </source>
</evidence>
<sequence length="333" mass="37262">MYETDGIEEISFDWMSVDELEPTLHTLRLPQIPHAAILDRHYRPLRQLADHLNVGTVGKDNALNLARGHSDLAIILLEPANTENVLAHGEQGGLPQTIAYLDAWLKRASRGRNWKNTCILDIKPFHIGEDTAFDAVEEALESLQPSVVLLCQTGTSRENHPFARCMSSSVGKAGRHFLHRFQSGKTAILIGSFHPMYAIRSSDPLVGRVRQAMTEFTILQAINILAGRIIIGPGISKLYDAVWGAKHDTPRLRPNGQLDKALDDRFRGVFLHPRATPAIKKMWETVMQERRAIESEKYHGFISVILTLKSQGNVTRLDEAFSSLQGLREALPK</sequence>